<proteinExistence type="predicted"/>
<keyword evidence="3" id="KW-1185">Reference proteome</keyword>
<dbReference type="AlphaFoldDB" id="A0AAN8VTG9"/>
<feature type="compositionally biased region" description="Basic and acidic residues" evidence="1">
    <location>
        <begin position="1"/>
        <end position="30"/>
    </location>
</feature>
<dbReference type="PANTHER" id="PTHR34686:SF5">
    <property type="entry name" value="OS05G0451300 PROTEIN"/>
    <property type="match status" value="1"/>
</dbReference>
<comment type="caution">
    <text evidence="2">The sequence shown here is derived from an EMBL/GenBank/DDBJ whole genome shotgun (WGS) entry which is preliminary data.</text>
</comment>
<dbReference type="PANTHER" id="PTHR34686">
    <property type="entry name" value="MATERNAL EFFECT EMBRYO ARREST PROTEIN"/>
    <property type="match status" value="1"/>
</dbReference>
<name>A0AAN8VTG9_9MAGN</name>
<dbReference type="EMBL" id="JBAMMX010000007">
    <property type="protein sequence ID" value="KAK6935766.1"/>
    <property type="molecule type" value="Genomic_DNA"/>
</dbReference>
<accession>A0AAN8VTG9</accession>
<reference evidence="2 3" key="1">
    <citation type="submission" date="2023-12" db="EMBL/GenBank/DDBJ databases">
        <title>A high-quality genome assembly for Dillenia turbinata (Dilleniales).</title>
        <authorList>
            <person name="Chanderbali A."/>
        </authorList>
    </citation>
    <scope>NUCLEOTIDE SEQUENCE [LARGE SCALE GENOMIC DNA]</scope>
    <source>
        <strain evidence="2">LSX21</strain>
        <tissue evidence="2">Leaf</tissue>
    </source>
</reference>
<evidence type="ECO:0000256" key="1">
    <source>
        <dbReference type="SAM" id="MobiDB-lite"/>
    </source>
</evidence>
<protein>
    <submittedName>
        <fullName evidence="2">Uncharacterized protein</fullName>
    </submittedName>
</protein>
<gene>
    <name evidence="2" type="ORF">RJ641_032796</name>
</gene>
<feature type="region of interest" description="Disordered" evidence="1">
    <location>
        <begin position="1"/>
        <end position="56"/>
    </location>
</feature>
<feature type="compositionally biased region" description="Polar residues" evidence="1">
    <location>
        <begin position="44"/>
        <end position="56"/>
    </location>
</feature>
<sequence length="204" mass="23401">MECRMRPDRSDTHMSREEEAKTERETRDYFDTLAPKRHTKPQRSEYSSQYHDALSNPNTQVIPEYTEFQRLENDTQKLVYNASEVTEEFVETEYYKDLDCVDKQHHTTGTGFIKMDNTKGNNFSLEPDSGTECHASCKGNPATNDWIPAAADEPQTSAASIFPICISPLVSSNRHRRIHSYSKEKLGGGMKVQIKAQLMLQCER</sequence>
<evidence type="ECO:0000313" key="2">
    <source>
        <dbReference type="EMBL" id="KAK6935766.1"/>
    </source>
</evidence>
<dbReference type="Proteomes" id="UP001370490">
    <property type="component" value="Unassembled WGS sequence"/>
</dbReference>
<organism evidence="2 3">
    <name type="scientific">Dillenia turbinata</name>
    <dbReference type="NCBI Taxonomy" id="194707"/>
    <lineage>
        <taxon>Eukaryota</taxon>
        <taxon>Viridiplantae</taxon>
        <taxon>Streptophyta</taxon>
        <taxon>Embryophyta</taxon>
        <taxon>Tracheophyta</taxon>
        <taxon>Spermatophyta</taxon>
        <taxon>Magnoliopsida</taxon>
        <taxon>eudicotyledons</taxon>
        <taxon>Gunneridae</taxon>
        <taxon>Pentapetalae</taxon>
        <taxon>Dilleniales</taxon>
        <taxon>Dilleniaceae</taxon>
        <taxon>Dillenia</taxon>
    </lineage>
</organism>
<evidence type="ECO:0000313" key="3">
    <source>
        <dbReference type="Proteomes" id="UP001370490"/>
    </source>
</evidence>